<name>A0AAE0CIG9_9ROSI</name>
<proteinExistence type="predicted"/>
<evidence type="ECO:0000313" key="2">
    <source>
        <dbReference type="Proteomes" id="UP001280121"/>
    </source>
</evidence>
<keyword evidence="2" id="KW-1185">Reference proteome</keyword>
<dbReference type="AlphaFoldDB" id="A0AAE0CIG9"/>
<evidence type="ECO:0000313" key="1">
    <source>
        <dbReference type="EMBL" id="KAK2652481.1"/>
    </source>
</evidence>
<gene>
    <name evidence="1" type="ORF">Ddye_012337</name>
</gene>
<evidence type="ECO:0008006" key="3">
    <source>
        <dbReference type="Google" id="ProtNLM"/>
    </source>
</evidence>
<comment type="caution">
    <text evidence="1">The sequence shown here is derived from an EMBL/GenBank/DDBJ whole genome shotgun (WGS) entry which is preliminary data.</text>
</comment>
<organism evidence="1 2">
    <name type="scientific">Dipteronia dyeriana</name>
    <dbReference type="NCBI Taxonomy" id="168575"/>
    <lineage>
        <taxon>Eukaryota</taxon>
        <taxon>Viridiplantae</taxon>
        <taxon>Streptophyta</taxon>
        <taxon>Embryophyta</taxon>
        <taxon>Tracheophyta</taxon>
        <taxon>Spermatophyta</taxon>
        <taxon>Magnoliopsida</taxon>
        <taxon>eudicotyledons</taxon>
        <taxon>Gunneridae</taxon>
        <taxon>Pentapetalae</taxon>
        <taxon>rosids</taxon>
        <taxon>malvids</taxon>
        <taxon>Sapindales</taxon>
        <taxon>Sapindaceae</taxon>
        <taxon>Hippocastanoideae</taxon>
        <taxon>Acereae</taxon>
        <taxon>Dipteronia</taxon>
    </lineage>
</organism>
<dbReference type="Proteomes" id="UP001280121">
    <property type="component" value="Unassembled WGS sequence"/>
</dbReference>
<dbReference type="InterPro" id="IPR052343">
    <property type="entry name" value="Retrotransposon-Effector_Assoc"/>
</dbReference>
<dbReference type="PANTHER" id="PTHR46890:SF48">
    <property type="entry name" value="RNA-DIRECTED DNA POLYMERASE"/>
    <property type="match status" value="1"/>
</dbReference>
<dbReference type="PANTHER" id="PTHR46890">
    <property type="entry name" value="NON-LTR RETROLELEMENT REVERSE TRANSCRIPTASE-LIKE PROTEIN-RELATED"/>
    <property type="match status" value="1"/>
</dbReference>
<dbReference type="EMBL" id="JANJYI010000004">
    <property type="protein sequence ID" value="KAK2652481.1"/>
    <property type="molecule type" value="Genomic_DNA"/>
</dbReference>
<sequence length="145" mass="16750">MAMNRIFECVQPCLTLEKSRFLDSKFTADEIKRAVFDMHPTKAPGLDGLPALFYQKYWSMWEVVAKAFASRSRVVLNEVISETQSVFIPGRLISDNAIVRFECMHALKRRKKGRKGVMTIKLDMSKAYDRIEWSFISGMLCRLGF</sequence>
<protein>
    <recommendedName>
        <fullName evidence="3">Reverse transcriptase</fullName>
    </recommendedName>
</protein>
<reference evidence="1" key="1">
    <citation type="journal article" date="2023" name="Plant J.">
        <title>Genome sequences and population genomics provide insights into the demographic history, inbreeding, and mutation load of two 'living fossil' tree species of Dipteronia.</title>
        <authorList>
            <person name="Feng Y."/>
            <person name="Comes H.P."/>
            <person name="Chen J."/>
            <person name="Zhu S."/>
            <person name="Lu R."/>
            <person name="Zhang X."/>
            <person name="Li P."/>
            <person name="Qiu J."/>
            <person name="Olsen K.M."/>
            <person name="Qiu Y."/>
        </authorList>
    </citation>
    <scope>NUCLEOTIDE SEQUENCE</scope>
    <source>
        <strain evidence="1">KIB01</strain>
    </source>
</reference>
<accession>A0AAE0CIG9</accession>